<dbReference type="CDD" id="cd02440">
    <property type="entry name" value="AdoMet_MTases"/>
    <property type="match status" value="1"/>
</dbReference>
<evidence type="ECO:0000256" key="2">
    <source>
        <dbReference type="ARBA" id="ARBA00004514"/>
    </source>
</evidence>
<dbReference type="SUPFAM" id="SSF53335">
    <property type="entry name" value="S-adenosyl-L-methionine-dependent methyltransferases"/>
    <property type="match status" value="1"/>
</dbReference>
<dbReference type="InterPro" id="IPR029063">
    <property type="entry name" value="SAM-dependent_MTases_sf"/>
</dbReference>
<evidence type="ECO:0000256" key="16">
    <source>
        <dbReference type="SAM" id="MobiDB-lite"/>
    </source>
</evidence>
<keyword evidence="21" id="KW-1185">Reference proteome</keyword>
<feature type="region of interest" description="Disordered" evidence="16">
    <location>
        <begin position="1"/>
        <end position="39"/>
    </location>
</feature>
<dbReference type="Gene3D" id="2.70.160.11">
    <property type="entry name" value="Hnrnp arginine n-methyltransferase1"/>
    <property type="match status" value="1"/>
</dbReference>
<dbReference type="Pfam" id="PF21137">
    <property type="entry name" value="ANM3_C2H2_Zf"/>
    <property type="match status" value="1"/>
</dbReference>
<keyword evidence="9" id="KW-0479">Metal-binding</keyword>
<dbReference type="GO" id="GO:0042054">
    <property type="term" value="F:histone methyltransferase activity"/>
    <property type="evidence" value="ECO:0007669"/>
    <property type="project" value="TreeGrafter"/>
</dbReference>
<dbReference type="STRING" id="5539.A0A3E2HMF0"/>
<evidence type="ECO:0000259" key="19">
    <source>
        <dbReference type="Pfam" id="PF22528"/>
    </source>
</evidence>
<dbReference type="InterPro" id="IPR055135">
    <property type="entry name" value="PRMT_dom"/>
</dbReference>
<dbReference type="Proteomes" id="UP000258309">
    <property type="component" value="Unassembled WGS sequence"/>
</dbReference>
<reference evidence="20 21" key="1">
    <citation type="submission" date="2018-05" db="EMBL/GenBank/DDBJ databases">
        <title>Draft genome sequence of Scytalidium lignicola DSM 105466, a ubiquitous saprotrophic fungus.</title>
        <authorList>
            <person name="Buettner E."/>
            <person name="Gebauer A.M."/>
            <person name="Hofrichter M."/>
            <person name="Liers C."/>
            <person name="Kellner H."/>
        </authorList>
    </citation>
    <scope>NUCLEOTIDE SEQUENCE [LARGE SCALE GENOMIC DNA]</scope>
    <source>
        <strain evidence="20 21">DSM 105466</strain>
    </source>
</reference>
<evidence type="ECO:0000256" key="6">
    <source>
        <dbReference type="ARBA" id="ARBA00022603"/>
    </source>
</evidence>
<evidence type="ECO:0000256" key="4">
    <source>
        <dbReference type="ARBA" id="ARBA00022490"/>
    </source>
</evidence>
<sequence length="557" mass="63186">MSEPFPPVKDTESLSGSSEDYDILNSRDDEGWEDAEPDEEEEQFISLLDDEVFPDIKSMLKYCKDKYDFDFLDIRQRLRLDFYGDVKLVNYIRSQVHSSHPVSPAVSRADIADEAFLKPVLEDDAVLFSLDELPEVEDGHHDDVLATAVNLSTSKNPAALAARVSELEDALRRMQSQFDDYRSTVAQTLDDRWNEKTPAGSKGSKAVQEGGERDDDTHYFSSYSYNDIHETMLKDTVRTDAYRDFIYNHKSLIAGKVVLDVGCGTGILSMFCAKAGAARVIAVDNSAIIEKARENVFNNGFANRITCLKGKIEEVILPVDKVDIIVSEWMGYCLLYEAMLDSVIWARDKYLKPDGLMIPSHMNMWIAPIADPDYIADHIAFWRDVYGFDMKAMQAGIHDDAQVLSMPLSTLCAEPFPFLQLSLHTTAVKDLVFTREWESSLKYDIDALDGFIIWFDSFFMPSREDKVPENAKAEEWMKEGKKGVAFTTGPVGKNTHWKQGVMLIDNKKCKPESRKSGERLTGELEYSVPEDNSRALNIRINWKFDSDSKVSQSWKMS</sequence>
<evidence type="ECO:0000256" key="1">
    <source>
        <dbReference type="ARBA" id="ARBA00004123"/>
    </source>
</evidence>
<evidence type="ECO:0000256" key="3">
    <source>
        <dbReference type="ARBA" id="ARBA00011925"/>
    </source>
</evidence>
<keyword evidence="4" id="KW-0963">Cytoplasm</keyword>
<dbReference type="InterPro" id="IPR049482">
    <property type="entry name" value="ANM3-like_C2H2_Zf"/>
</dbReference>
<dbReference type="GO" id="GO:0035242">
    <property type="term" value="F:protein-arginine omega-N asymmetric methyltransferase activity"/>
    <property type="evidence" value="ECO:0007669"/>
    <property type="project" value="UniProtKB-EC"/>
</dbReference>
<evidence type="ECO:0000256" key="5">
    <source>
        <dbReference type="ARBA" id="ARBA00022553"/>
    </source>
</evidence>
<evidence type="ECO:0000256" key="9">
    <source>
        <dbReference type="ARBA" id="ARBA00022723"/>
    </source>
</evidence>
<dbReference type="PANTHER" id="PTHR11006">
    <property type="entry name" value="PROTEIN ARGININE N-METHYLTRANSFERASE"/>
    <property type="match status" value="1"/>
</dbReference>
<dbReference type="PANTHER" id="PTHR11006:SF116">
    <property type="entry name" value="PROTEIN METHYLTRANSFERASE"/>
    <property type="match status" value="1"/>
</dbReference>
<gene>
    <name evidence="20" type="ORF">B7463_g1810</name>
</gene>
<organism evidence="20 21">
    <name type="scientific">Scytalidium lignicola</name>
    <name type="common">Hyphomycete</name>
    <dbReference type="NCBI Taxonomy" id="5539"/>
    <lineage>
        <taxon>Eukaryota</taxon>
        <taxon>Fungi</taxon>
        <taxon>Dikarya</taxon>
        <taxon>Ascomycota</taxon>
        <taxon>Pezizomycotina</taxon>
        <taxon>Leotiomycetes</taxon>
        <taxon>Leotiomycetes incertae sedis</taxon>
        <taxon>Scytalidium</taxon>
    </lineage>
</organism>
<evidence type="ECO:0000259" key="18">
    <source>
        <dbReference type="Pfam" id="PF21137"/>
    </source>
</evidence>
<dbReference type="GO" id="GO:0008270">
    <property type="term" value="F:zinc ion binding"/>
    <property type="evidence" value="ECO:0007669"/>
    <property type="project" value="UniProtKB-KW"/>
</dbReference>
<feature type="non-terminal residue" evidence="20">
    <location>
        <position position="1"/>
    </location>
</feature>
<dbReference type="Pfam" id="PF13649">
    <property type="entry name" value="Methyltransf_25"/>
    <property type="match status" value="1"/>
</dbReference>
<comment type="catalytic activity">
    <reaction evidence="14">
        <text>L-arginyl-[protein] + S-adenosyl-L-methionine = N(omega)-methyl-L-arginyl-[protein] + S-adenosyl-L-homocysteine + H(+)</text>
        <dbReference type="Rhea" id="RHEA:48100"/>
        <dbReference type="Rhea" id="RHEA-COMP:10532"/>
        <dbReference type="Rhea" id="RHEA-COMP:11990"/>
        <dbReference type="ChEBI" id="CHEBI:15378"/>
        <dbReference type="ChEBI" id="CHEBI:29965"/>
        <dbReference type="ChEBI" id="CHEBI:57856"/>
        <dbReference type="ChEBI" id="CHEBI:59789"/>
        <dbReference type="ChEBI" id="CHEBI:65280"/>
    </reaction>
    <physiologicalReaction direction="left-to-right" evidence="14">
        <dbReference type="Rhea" id="RHEA:48101"/>
    </physiologicalReaction>
</comment>
<dbReference type="Gene3D" id="3.40.50.150">
    <property type="entry name" value="Vaccinia Virus protein VP39"/>
    <property type="match status" value="1"/>
</dbReference>
<evidence type="ECO:0000256" key="12">
    <source>
        <dbReference type="ARBA" id="ARBA00023242"/>
    </source>
</evidence>
<feature type="non-terminal residue" evidence="20">
    <location>
        <position position="557"/>
    </location>
</feature>
<dbReference type="InterPro" id="IPR036236">
    <property type="entry name" value="Znf_C2H2_sf"/>
</dbReference>
<evidence type="ECO:0000256" key="11">
    <source>
        <dbReference type="ARBA" id="ARBA00022833"/>
    </source>
</evidence>
<keyword evidence="10" id="KW-0863">Zinc-finger</keyword>
<evidence type="ECO:0000256" key="8">
    <source>
        <dbReference type="ARBA" id="ARBA00022691"/>
    </source>
</evidence>
<dbReference type="EMBL" id="NCSJ02000019">
    <property type="protein sequence ID" value="RFU34556.1"/>
    <property type="molecule type" value="Genomic_DNA"/>
</dbReference>
<accession>A0A3E2HMF0</accession>
<dbReference type="OMA" id="YSHFAIH"/>
<dbReference type="OrthoDB" id="7848332at2759"/>
<evidence type="ECO:0000256" key="15">
    <source>
        <dbReference type="PROSITE-ProRule" id="PRU01015"/>
    </source>
</evidence>
<keyword evidence="7 15" id="KW-0808">Transferase</keyword>
<keyword evidence="5" id="KW-0597">Phosphoprotein</keyword>
<evidence type="ECO:0000256" key="14">
    <source>
        <dbReference type="ARBA" id="ARBA00049303"/>
    </source>
</evidence>
<evidence type="ECO:0000256" key="7">
    <source>
        <dbReference type="ARBA" id="ARBA00022679"/>
    </source>
</evidence>
<feature type="region of interest" description="Disordered" evidence="16">
    <location>
        <begin position="192"/>
        <end position="214"/>
    </location>
</feature>
<comment type="catalytic activity">
    <reaction evidence="13">
        <text>L-arginyl-[protein] + 2 S-adenosyl-L-methionine = N(omega),N(omega)-dimethyl-L-arginyl-[protein] + 2 S-adenosyl-L-homocysteine + 2 H(+)</text>
        <dbReference type="Rhea" id="RHEA:48096"/>
        <dbReference type="Rhea" id="RHEA-COMP:10532"/>
        <dbReference type="Rhea" id="RHEA-COMP:11991"/>
        <dbReference type="ChEBI" id="CHEBI:15378"/>
        <dbReference type="ChEBI" id="CHEBI:29965"/>
        <dbReference type="ChEBI" id="CHEBI:57856"/>
        <dbReference type="ChEBI" id="CHEBI:59789"/>
        <dbReference type="ChEBI" id="CHEBI:61897"/>
        <dbReference type="EC" id="2.1.1.319"/>
    </reaction>
    <physiologicalReaction direction="left-to-right" evidence="13">
        <dbReference type="Rhea" id="RHEA:48097"/>
    </physiologicalReaction>
</comment>
<name>A0A3E2HMF0_SCYLI</name>
<evidence type="ECO:0000313" key="20">
    <source>
        <dbReference type="EMBL" id="RFU34556.1"/>
    </source>
</evidence>
<protein>
    <recommendedName>
        <fullName evidence="3">type I protein arginine methyltransferase</fullName>
        <ecNumber evidence="3">2.1.1.319</ecNumber>
    </recommendedName>
</protein>
<dbReference type="GO" id="GO:0005829">
    <property type="term" value="C:cytosol"/>
    <property type="evidence" value="ECO:0007669"/>
    <property type="project" value="UniProtKB-SubCell"/>
</dbReference>
<dbReference type="Pfam" id="PF22528">
    <property type="entry name" value="PRMT_C"/>
    <property type="match status" value="1"/>
</dbReference>
<evidence type="ECO:0000256" key="13">
    <source>
        <dbReference type="ARBA" id="ARBA00047384"/>
    </source>
</evidence>
<dbReference type="PROSITE" id="PS51678">
    <property type="entry name" value="SAM_MT_PRMT"/>
    <property type="match status" value="1"/>
</dbReference>
<proteinExistence type="predicted"/>
<comment type="subcellular location">
    <subcellularLocation>
        <location evidence="2">Cytoplasm</location>
        <location evidence="2">Cytosol</location>
    </subcellularLocation>
    <subcellularLocation>
        <location evidence="1">Nucleus</location>
    </subcellularLocation>
</comment>
<dbReference type="GO" id="GO:0032259">
    <property type="term" value="P:methylation"/>
    <property type="evidence" value="ECO:0007669"/>
    <property type="project" value="UniProtKB-KW"/>
</dbReference>
<dbReference type="SUPFAM" id="SSF57667">
    <property type="entry name" value="beta-beta-alpha zinc fingers"/>
    <property type="match status" value="1"/>
</dbReference>
<feature type="domain" description="Protein arginine N-methyltransferase 3-like C2H2 zinc finger" evidence="18">
    <location>
        <begin position="75"/>
        <end position="119"/>
    </location>
</feature>
<dbReference type="FunFam" id="3.40.50.150:FF:000034">
    <property type="entry name" value="Protein arginine N-methyltransferase 3"/>
    <property type="match status" value="1"/>
</dbReference>
<comment type="caution">
    <text evidence="20">The sequence shown here is derived from an EMBL/GenBank/DDBJ whole genome shotgun (WGS) entry which is preliminary data.</text>
</comment>
<feature type="domain" description="Protein arginine N-methyltransferase" evidence="19">
    <location>
        <begin position="363"/>
        <end position="546"/>
    </location>
</feature>
<dbReference type="InterPro" id="IPR041698">
    <property type="entry name" value="Methyltransf_25"/>
</dbReference>
<evidence type="ECO:0000259" key="17">
    <source>
        <dbReference type="Pfam" id="PF13649"/>
    </source>
</evidence>
<evidence type="ECO:0000256" key="10">
    <source>
        <dbReference type="ARBA" id="ARBA00022771"/>
    </source>
</evidence>
<keyword evidence="11" id="KW-0862">Zinc</keyword>
<keyword evidence="8 15" id="KW-0949">S-adenosyl-L-methionine</keyword>
<keyword evidence="12" id="KW-0539">Nucleus</keyword>
<evidence type="ECO:0000313" key="21">
    <source>
        <dbReference type="Proteomes" id="UP000258309"/>
    </source>
</evidence>
<dbReference type="FunFam" id="2.70.160.11:FF:000016">
    <property type="entry name" value="Protein arginine methyltransferase RmtB"/>
    <property type="match status" value="1"/>
</dbReference>
<keyword evidence="6 15" id="KW-0489">Methyltransferase</keyword>
<feature type="domain" description="Methyltransferase" evidence="17">
    <location>
        <begin position="258"/>
        <end position="355"/>
    </location>
</feature>
<dbReference type="InterPro" id="IPR025799">
    <property type="entry name" value="Arg_MeTrfase"/>
</dbReference>
<dbReference type="EC" id="2.1.1.319" evidence="3"/>
<feature type="compositionally biased region" description="Acidic residues" evidence="16">
    <location>
        <begin position="30"/>
        <end position="39"/>
    </location>
</feature>
<dbReference type="AlphaFoldDB" id="A0A3E2HMF0"/>
<dbReference type="GO" id="GO:0005634">
    <property type="term" value="C:nucleus"/>
    <property type="evidence" value="ECO:0007669"/>
    <property type="project" value="UniProtKB-SubCell"/>
</dbReference>